<dbReference type="SUPFAM" id="SSF55469">
    <property type="entry name" value="FMN-dependent nitroreductase-like"/>
    <property type="match status" value="1"/>
</dbReference>
<dbReference type="OrthoDB" id="8156917at2"/>
<reference evidence="4" key="1">
    <citation type="submission" date="2017-08" db="EMBL/GenBank/DDBJ databases">
        <authorList>
            <person name="Varghese N."/>
            <person name="Submissions S."/>
        </authorList>
    </citation>
    <scope>NUCLEOTIDE SEQUENCE [LARGE SCALE GENOMIC DNA]</scope>
    <source>
        <strain evidence="4">DSM 4725</strain>
    </source>
</reference>
<dbReference type="PANTHER" id="PTHR23026:SF123">
    <property type="entry name" value="NAD(P)H NITROREDUCTASE RV3131-RELATED"/>
    <property type="match status" value="1"/>
</dbReference>
<feature type="region of interest" description="Disordered" evidence="1">
    <location>
        <begin position="323"/>
        <end position="377"/>
    </location>
</feature>
<dbReference type="NCBIfam" id="NF047509">
    <property type="entry name" value="Rv3131_FMN_oxido"/>
    <property type="match status" value="1"/>
</dbReference>
<dbReference type="GO" id="GO:0016491">
    <property type="term" value="F:oxidoreductase activity"/>
    <property type="evidence" value="ECO:0007669"/>
    <property type="project" value="InterPro"/>
</dbReference>
<dbReference type="Pfam" id="PF00881">
    <property type="entry name" value="Nitroreductase"/>
    <property type="match status" value="1"/>
</dbReference>
<evidence type="ECO:0000256" key="1">
    <source>
        <dbReference type="SAM" id="MobiDB-lite"/>
    </source>
</evidence>
<feature type="region of interest" description="Disordered" evidence="1">
    <location>
        <begin position="204"/>
        <end position="224"/>
    </location>
</feature>
<evidence type="ECO:0000313" key="4">
    <source>
        <dbReference type="Proteomes" id="UP000219435"/>
    </source>
</evidence>
<protein>
    <submittedName>
        <fullName evidence="3">Nitroreductase family protein</fullName>
    </submittedName>
</protein>
<accession>A0A285V6F4</accession>
<organism evidence="3 4">
    <name type="scientific">Blastococcus aggregatus</name>
    <dbReference type="NCBI Taxonomy" id="38502"/>
    <lineage>
        <taxon>Bacteria</taxon>
        <taxon>Bacillati</taxon>
        <taxon>Actinomycetota</taxon>
        <taxon>Actinomycetes</taxon>
        <taxon>Geodermatophilales</taxon>
        <taxon>Geodermatophilaceae</taxon>
        <taxon>Blastococcus</taxon>
    </lineage>
</organism>
<dbReference type="RefSeq" id="WP_097195145.1">
    <property type="nucleotide sequence ID" value="NZ_OBQI01000003.1"/>
</dbReference>
<dbReference type="EMBL" id="OBQI01000003">
    <property type="protein sequence ID" value="SOC49593.1"/>
    <property type="molecule type" value="Genomic_DNA"/>
</dbReference>
<dbReference type="InterPro" id="IPR050627">
    <property type="entry name" value="Nitroreductase/BluB"/>
</dbReference>
<dbReference type="InterPro" id="IPR000415">
    <property type="entry name" value="Nitroreductase-like"/>
</dbReference>
<keyword evidence="4" id="KW-1185">Reference proteome</keyword>
<dbReference type="Gene3D" id="3.40.109.10">
    <property type="entry name" value="NADH Oxidase"/>
    <property type="match status" value="1"/>
</dbReference>
<dbReference type="Proteomes" id="UP000219435">
    <property type="component" value="Unassembled WGS sequence"/>
</dbReference>
<proteinExistence type="predicted"/>
<sequence>MSHNAPPPRTGGPATPPDPCVRALEHAADLAVLAPSVHNTQPWSIGMHLDRMEIRVDRSRQLTALDPQGREMVQSVGAALLTARVALAAEDWAVEVDRLPDPVDRDLLAVVRPVAGRADRVLAALAPAVPERRTNRRQFAPEPLPEDVLRLLIAAAAAEDTSLVPVTSEPHRRLVARLTQQADGVQNASPAYRAELRHWTTRATSAGDGVPSSVVPRTDGSPGNDIPLRDFDTQGNGALPADTRSGADQTLVLLATRSDDPGAWLRAGEALQRVLLELTRLGWVASPLSQAVEVPITRTQLRAALAWDAHPQMLLRIGRAEPTGPVLRRPRSEAVTGSWQPPRPGSDSEPPARPGGGTRHPVSDGRGGTIWIVDQET</sequence>
<name>A0A285V6F4_9ACTN</name>
<dbReference type="InterPro" id="IPR029479">
    <property type="entry name" value="Nitroreductase"/>
</dbReference>
<dbReference type="AlphaFoldDB" id="A0A285V6F4"/>
<evidence type="ECO:0000259" key="2">
    <source>
        <dbReference type="Pfam" id="PF00881"/>
    </source>
</evidence>
<evidence type="ECO:0000313" key="3">
    <source>
        <dbReference type="EMBL" id="SOC49593.1"/>
    </source>
</evidence>
<dbReference type="PANTHER" id="PTHR23026">
    <property type="entry name" value="NADPH NITROREDUCTASE"/>
    <property type="match status" value="1"/>
</dbReference>
<feature type="domain" description="Nitroreductase" evidence="2">
    <location>
        <begin position="131"/>
        <end position="318"/>
    </location>
</feature>
<gene>
    <name evidence="3" type="ORF">SAMN05660748_2321</name>
</gene>